<sequence length="153" mass="17194">MKMSTMEKPAALAELVRVKARRDTVDLDYLRATRAAAENASQREIARILALSQPAVNKILARAKGIADLRPTFHGATPFEIAQRYSGGFIDRAQVIDELARWPYLPKPKADEFDDVWEPGEGTWYDVEEALQQGLIDGEIYEAAQLRRHAGKQ</sequence>
<dbReference type="Gene3D" id="1.10.10.60">
    <property type="entry name" value="Homeodomain-like"/>
    <property type="match status" value="1"/>
</dbReference>
<reference evidence="1 2" key="1">
    <citation type="submission" date="2018-09" db="EMBL/GenBank/DDBJ databases">
        <title>Novel species of Cryobacterium.</title>
        <authorList>
            <person name="Liu Q."/>
            <person name="Xin Y.-H."/>
        </authorList>
    </citation>
    <scope>NUCLEOTIDE SEQUENCE [LARGE SCALE GENOMIC DNA]</scope>
    <source>
        <strain evidence="1 2">Hh39</strain>
    </source>
</reference>
<organism evidence="1 2">
    <name type="scientific">Cryobacterium melibiosiphilum</name>
    <dbReference type="NCBI Taxonomy" id="995039"/>
    <lineage>
        <taxon>Bacteria</taxon>
        <taxon>Bacillati</taxon>
        <taxon>Actinomycetota</taxon>
        <taxon>Actinomycetes</taxon>
        <taxon>Micrococcales</taxon>
        <taxon>Microbacteriaceae</taxon>
        <taxon>Cryobacterium</taxon>
    </lineage>
</organism>
<dbReference type="EMBL" id="QZVS01000054">
    <property type="protein sequence ID" value="RJT90939.1"/>
    <property type="molecule type" value="Genomic_DNA"/>
</dbReference>
<evidence type="ECO:0000313" key="2">
    <source>
        <dbReference type="Proteomes" id="UP000272015"/>
    </source>
</evidence>
<accession>A0A3A5MSW1</accession>
<protein>
    <submittedName>
        <fullName evidence="1">Uncharacterized protein</fullName>
    </submittedName>
</protein>
<dbReference type="AlphaFoldDB" id="A0A3A5MSW1"/>
<proteinExistence type="predicted"/>
<name>A0A3A5MSW1_9MICO</name>
<comment type="caution">
    <text evidence="1">The sequence shown here is derived from an EMBL/GenBank/DDBJ whole genome shotgun (WGS) entry which is preliminary data.</text>
</comment>
<gene>
    <name evidence="1" type="ORF">D6T64_02815</name>
</gene>
<evidence type="ECO:0000313" key="1">
    <source>
        <dbReference type="EMBL" id="RJT90939.1"/>
    </source>
</evidence>
<keyword evidence="2" id="KW-1185">Reference proteome</keyword>
<dbReference type="Proteomes" id="UP000272015">
    <property type="component" value="Unassembled WGS sequence"/>
</dbReference>